<protein>
    <submittedName>
        <fullName evidence="1">Putative structural protein</fullName>
    </submittedName>
</protein>
<accession>A0A6H1ZWN6</accession>
<dbReference type="AlphaFoldDB" id="A0A6H1ZWN6"/>
<evidence type="ECO:0000313" key="1">
    <source>
        <dbReference type="EMBL" id="QJA52346.1"/>
    </source>
</evidence>
<name>A0A6H1ZWN6_9ZZZZ</name>
<reference evidence="1" key="1">
    <citation type="submission" date="2020-03" db="EMBL/GenBank/DDBJ databases">
        <title>The deep terrestrial virosphere.</title>
        <authorList>
            <person name="Holmfeldt K."/>
            <person name="Nilsson E."/>
            <person name="Simone D."/>
            <person name="Lopez-Fernandez M."/>
            <person name="Wu X."/>
            <person name="de Brujin I."/>
            <person name="Lundin D."/>
            <person name="Andersson A."/>
            <person name="Bertilsson S."/>
            <person name="Dopson M."/>
        </authorList>
    </citation>
    <scope>NUCLEOTIDE SEQUENCE</scope>
    <source>
        <strain evidence="1">TM448A02615</strain>
    </source>
</reference>
<gene>
    <name evidence="1" type="ORF">TM448A02615_0007</name>
</gene>
<sequence length="202" mass="21029">MANSDVRYGLRPIKHLVTGATSGFTTRRYYVPSTDATALYVGDPVDLAGSADARGVPTVTRATAGDTYHITGVVAGVEISDGVNVPNLNIAYRAASTARYVHVYDDPFLIFTIQDDGSAALGATEVGLNANIVFTHGGSATTGLSGAEIIASTVAANASFQLTILRMYDIATNALGVNAEWEVMINLHRYLATGDGDGSLGV</sequence>
<dbReference type="EMBL" id="MT144332">
    <property type="protein sequence ID" value="QJA52346.1"/>
    <property type="molecule type" value="Genomic_DNA"/>
</dbReference>
<organism evidence="1">
    <name type="scientific">viral metagenome</name>
    <dbReference type="NCBI Taxonomy" id="1070528"/>
    <lineage>
        <taxon>unclassified sequences</taxon>
        <taxon>metagenomes</taxon>
        <taxon>organismal metagenomes</taxon>
    </lineage>
</organism>
<proteinExistence type="predicted"/>